<dbReference type="GO" id="GO:0003677">
    <property type="term" value="F:DNA binding"/>
    <property type="evidence" value="ECO:0007669"/>
    <property type="project" value="UniProtKB-UniRule"/>
</dbReference>
<dbReference type="RefSeq" id="WP_004622443.1">
    <property type="nucleotide sequence ID" value="NZ_ACXX02000020.1"/>
</dbReference>
<organism evidence="3 4">
    <name type="scientific">Ruminiclostridium papyrosolvens DSM 2782</name>
    <dbReference type="NCBI Taxonomy" id="588581"/>
    <lineage>
        <taxon>Bacteria</taxon>
        <taxon>Bacillati</taxon>
        <taxon>Bacillota</taxon>
        <taxon>Clostridia</taxon>
        <taxon>Eubacteriales</taxon>
        <taxon>Oscillospiraceae</taxon>
        <taxon>Ruminiclostridium</taxon>
    </lineage>
</organism>
<dbReference type="Proteomes" id="UP000003860">
    <property type="component" value="Unassembled WGS sequence"/>
</dbReference>
<evidence type="ECO:0000259" key="2">
    <source>
        <dbReference type="PROSITE" id="PS51740"/>
    </source>
</evidence>
<dbReference type="STRING" id="588581.Cpap_0143"/>
<dbReference type="PROSITE" id="PS51740">
    <property type="entry name" value="SPOVT_ABRB"/>
    <property type="match status" value="1"/>
</dbReference>
<dbReference type="EMBL" id="ACXX02000020">
    <property type="protein sequence ID" value="EGD45776.1"/>
    <property type="molecule type" value="Genomic_DNA"/>
</dbReference>
<evidence type="ECO:0000256" key="1">
    <source>
        <dbReference type="PROSITE-ProRule" id="PRU01076"/>
    </source>
</evidence>
<protein>
    <submittedName>
        <fullName evidence="3">SpoVT/AbrB domain protein</fullName>
    </submittedName>
</protein>
<dbReference type="AlphaFoldDB" id="F1TIF9"/>
<proteinExistence type="predicted"/>
<keyword evidence="4" id="KW-1185">Reference proteome</keyword>
<dbReference type="eggNOG" id="COG2002">
    <property type="taxonomic scope" value="Bacteria"/>
</dbReference>
<keyword evidence="1" id="KW-0238">DNA-binding</keyword>
<reference evidence="3" key="1">
    <citation type="submission" date="2009-07" db="EMBL/GenBank/DDBJ databases">
        <authorList>
            <consortium name="US DOE Joint Genome Institute (JGI-PGF)"/>
            <person name="Lucas S."/>
            <person name="Copeland A."/>
            <person name="Lapidus A."/>
            <person name="Glavina del Rio T."/>
            <person name="Tice H."/>
            <person name="Bruce D."/>
            <person name="Goodwin L."/>
            <person name="Pitluck S."/>
            <person name="Larimer F."/>
            <person name="Land M.L."/>
            <person name="Mouttaki H."/>
            <person name="He Z."/>
            <person name="Zhou J."/>
            <person name="Hemme C.L."/>
        </authorList>
    </citation>
    <scope>NUCLEOTIDE SEQUENCE [LARGE SCALE GENOMIC DNA]</scope>
    <source>
        <strain evidence="3">DSM 2782</strain>
    </source>
</reference>
<comment type="caution">
    <text evidence="3">The sequence shown here is derived from an EMBL/GenBank/DDBJ whole genome shotgun (WGS) entry which is preliminary data.</text>
</comment>
<accession>F1TIF9</accession>
<dbReference type="InterPro" id="IPR037914">
    <property type="entry name" value="SpoVT-AbrB_sf"/>
</dbReference>
<dbReference type="SUPFAM" id="SSF89447">
    <property type="entry name" value="AbrB/MazE/MraZ-like"/>
    <property type="match status" value="1"/>
</dbReference>
<evidence type="ECO:0000313" key="3">
    <source>
        <dbReference type="EMBL" id="EGD45776.1"/>
    </source>
</evidence>
<evidence type="ECO:0000313" key="4">
    <source>
        <dbReference type="Proteomes" id="UP000003860"/>
    </source>
</evidence>
<dbReference type="OrthoDB" id="9803343at2"/>
<name>F1TIF9_9FIRM</name>
<gene>
    <name evidence="3" type="ORF">Cpap_0143</name>
</gene>
<dbReference type="InterPro" id="IPR007159">
    <property type="entry name" value="SpoVT-AbrB_dom"/>
</dbReference>
<feature type="domain" description="SpoVT-AbrB" evidence="2">
    <location>
        <begin position="6"/>
        <end position="51"/>
    </location>
</feature>
<reference evidence="3" key="2">
    <citation type="submission" date="2011-01" db="EMBL/GenBank/DDBJ databases">
        <title>The Non-contiguous Finished genome of Clostridium papyrosolvens.</title>
        <authorList>
            <person name="Lucas S."/>
            <person name="Copeland A."/>
            <person name="Lapidus A."/>
            <person name="Cheng J.-F."/>
            <person name="Goodwin L."/>
            <person name="Pitluck S."/>
            <person name="Misra M."/>
            <person name="Chertkov O."/>
            <person name="Detter J.C."/>
            <person name="Han C."/>
            <person name="Tapia R."/>
            <person name="Land M."/>
            <person name="Hauser L."/>
            <person name="Kyrpides N."/>
            <person name="Ivanova N."/>
            <person name="Pagani I."/>
            <person name="Mouttaki H."/>
            <person name="He Z."/>
            <person name="Zhou J."/>
            <person name="Hemme C.L."/>
            <person name="Woyke T."/>
        </authorList>
    </citation>
    <scope>NUCLEOTIDE SEQUENCE [LARGE SCALE GENOMIC DNA]</scope>
    <source>
        <strain evidence="3">DSM 2782</strain>
    </source>
</reference>
<dbReference type="Gene3D" id="2.10.260.10">
    <property type="match status" value="1"/>
</dbReference>
<sequence>MSKGKNIYKIIDCKGRILIPKELRTAAEMEAGDIVKLGLHKGTVIAKKMNLIEVGDQTPEAREAYVRAAIKEMSEEKQINIAASILELVERRKEQL</sequence>